<feature type="domain" description="Transcriptional regulator LacI/GalR-like sensor" evidence="5">
    <location>
        <begin position="122"/>
        <end position="278"/>
    </location>
</feature>
<dbReference type="RefSeq" id="WP_184293127.1">
    <property type="nucleotide sequence ID" value="NZ_JACHJO010000011.1"/>
</dbReference>
<dbReference type="SUPFAM" id="SSF53822">
    <property type="entry name" value="Periplasmic binding protein-like I"/>
    <property type="match status" value="1"/>
</dbReference>
<dbReference type="Proteomes" id="UP000536604">
    <property type="component" value="Unassembled WGS sequence"/>
</dbReference>
<evidence type="ECO:0000256" key="2">
    <source>
        <dbReference type="ARBA" id="ARBA00023125"/>
    </source>
</evidence>
<evidence type="ECO:0000256" key="3">
    <source>
        <dbReference type="ARBA" id="ARBA00023163"/>
    </source>
</evidence>
<dbReference type="GO" id="GO:0000976">
    <property type="term" value="F:transcription cis-regulatory region binding"/>
    <property type="evidence" value="ECO:0007669"/>
    <property type="project" value="TreeGrafter"/>
</dbReference>
<evidence type="ECO:0000256" key="1">
    <source>
        <dbReference type="ARBA" id="ARBA00023015"/>
    </source>
</evidence>
<evidence type="ECO:0000259" key="5">
    <source>
        <dbReference type="Pfam" id="PF13377"/>
    </source>
</evidence>
<evidence type="ECO:0000256" key="4">
    <source>
        <dbReference type="SAM" id="MobiDB-lite"/>
    </source>
</evidence>
<dbReference type="InterPro" id="IPR046335">
    <property type="entry name" value="LacI/GalR-like_sensor"/>
</dbReference>
<dbReference type="GO" id="GO:0003700">
    <property type="term" value="F:DNA-binding transcription factor activity"/>
    <property type="evidence" value="ECO:0007669"/>
    <property type="project" value="TreeGrafter"/>
</dbReference>
<name>A0A841ISP2_9ACTN</name>
<dbReference type="Gene3D" id="3.40.50.2300">
    <property type="match status" value="2"/>
</dbReference>
<dbReference type="PANTHER" id="PTHR30146:SF155">
    <property type="entry name" value="ALANINE RACEMASE"/>
    <property type="match status" value="1"/>
</dbReference>
<reference evidence="6 7" key="1">
    <citation type="submission" date="2020-08" db="EMBL/GenBank/DDBJ databases">
        <title>Genomic Encyclopedia of Type Strains, Phase III (KMG-III): the genomes of soil and plant-associated and newly described type strains.</title>
        <authorList>
            <person name="Whitman W."/>
        </authorList>
    </citation>
    <scope>NUCLEOTIDE SEQUENCE [LARGE SCALE GENOMIC DNA]</scope>
    <source>
        <strain evidence="6 7">CECT 8712</strain>
    </source>
</reference>
<dbReference type="Pfam" id="PF13377">
    <property type="entry name" value="Peripla_BP_3"/>
    <property type="match status" value="1"/>
</dbReference>
<keyword evidence="2 6" id="KW-0238">DNA-binding</keyword>
<comment type="caution">
    <text evidence="6">The sequence shown here is derived from an EMBL/GenBank/DDBJ whole genome shotgun (WGS) entry which is preliminary data.</text>
</comment>
<keyword evidence="7" id="KW-1185">Reference proteome</keyword>
<dbReference type="AlphaFoldDB" id="A0A841ISP2"/>
<evidence type="ECO:0000313" key="7">
    <source>
        <dbReference type="Proteomes" id="UP000536604"/>
    </source>
</evidence>
<proteinExistence type="predicted"/>
<gene>
    <name evidence="6" type="ORF">FHS13_003667</name>
</gene>
<organism evidence="6 7">
    <name type="scientific">Nocardiopsis algeriensis</name>
    <dbReference type="NCBI Taxonomy" id="1478215"/>
    <lineage>
        <taxon>Bacteria</taxon>
        <taxon>Bacillati</taxon>
        <taxon>Actinomycetota</taxon>
        <taxon>Actinomycetes</taxon>
        <taxon>Streptosporangiales</taxon>
        <taxon>Nocardiopsidaceae</taxon>
        <taxon>Nocardiopsis</taxon>
    </lineage>
</organism>
<evidence type="ECO:0000313" key="6">
    <source>
        <dbReference type="EMBL" id="MBB6121693.1"/>
    </source>
</evidence>
<feature type="region of interest" description="Disordered" evidence="4">
    <location>
        <begin position="260"/>
        <end position="285"/>
    </location>
</feature>
<protein>
    <submittedName>
        <fullName evidence="6">DNA-binding LacI/PurR family transcriptional regulator</fullName>
    </submittedName>
</protein>
<keyword evidence="3" id="KW-0804">Transcription</keyword>
<dbReference type="InterPro" id="IPR028082">
    <property type="entry name" value="Peripla_BP_I"/>
</dbReference>
<keyword evidence="1" id="KW-0805">Transcription regulation</keyword>
<dbReference type="PANTHER" id="PTHR30146">
    <property type="entry name" value="LACI-RELATED TRANSCRIPTIONAL REPRESSOR"/>
    <property type="match status" value="1"/>
</dbReference>
<sequence>MGKREPAGAVGLVLARPSRLLSAEPFFMEFIAGIEERLAERDMSVLLQLVTTAEAEEEAYRRWAESRLVDAVAVVNPAVDDTRPALLRELRLPFVVAGAHEGSDAPAVYTDNTAPVREVLSRLLELGHRRIARVSGPAQLLHTRARTEALAEGCREAGLPAPVVLEGDYSRESGARRTAELLGLDHPPTAVLYDNDVMAVAGLDTARELGVAVPGRLSLIAWDDSTLCRLASPTLTAMSVDVHRYGTSVAEAALECADGHPATERWSPTARLVSRGSTGPAPAEG</sequence>
<dbReference type="EMBL" id="JACHJO010000011">
    <property type="protein sequence ID" value="MBB6121693.1"/>
    <property type="molecule type" value="Genomic_DNA"/>
</dbReference>
<accession>A0A841ISP2</accession>